<feature type="chain" id="PRO_5012154171" evidence="1">
    <location>
        <begin position="23"/>
        <end position="1217"/>
    </location>
</feature>
<dbReference type="OrthoDB" id="1522095at2"/>
<dbReference type="InterPro" id="IPR003961">
    <property type="entry name" value="FN3_dom"/>
</dbReference>
<dbReference type="SMART" id="SM00060">
    <property type="entry name" value="FN3"/>
    <property type="match status" value="2"/>
</dbReference>
<evidence type="ECO:0000259" key="2">
    <source>
        <dbReference type="PROSITE" id="PS50215"/>
    </source>
</evidence>
<dbReference type="RefSeq" id="WP_097126755.1">
    <property type="nucleotide sequence ID" value="NZ_OCNH01000002.1"/>
</dbReference>
<feature type="domain" description="Peptidase M12B" evidence="2">
    <location>
        <begin position="64"/>
        <end position="265"/>
    </location>
</feature>
<dbReference type="Gene3D" id="2.60.40.10">
    <property type="entry name" value="Immunoglobulins"/>
    <property type="match status" value="4"/>
</dbReference>
<evidence type="ECO:0000313" key="4">
    <source>
        <dbReference type="EMBL" id="SOD89751.1"/>
    </source>
</evidence>
<dbReference type="InterPro" id="IPR024079">
    <property type="entry name" value="MetalloPept_cat_dom_sf"/>
</dbReference>
<dbReference type="SUPFAM" id="SSF55486">
    <property type="entry name" value="Metalloproteases ('zincins'), catalytic domain"/>
    <property type="match status" value="1"/>
</dbReference>
<evidence type="ECO:0000256" key="1">
    <source>
        <dbReference type="SAM" id="SignalP"/>
    </source>
</evidence>
<dbReference type="PANTHER" id="PTHR11905">
    <property type="entry name" value="ADAM A DISINTEGRIN AND METALLOPROTEASE DOMAIN"/>
    <property type="match status" value="1"/>
</dbReference>
<dbReference type="Pfam" id="PF18962">
    <property type="entry name" value="Por_Secre_tail"/>
    <property type="match status" value="1"/>
</dbReference>
<dbReference type="GO" id="GO:0006509">
    <property type="term" value="P:membrane protein ectodomain proteolysis"/>
    <property type="evidence" value="ECO:0007669"/>
    <property type="project" value="TreeGrafter"/>
</dbReference>
<dbReference type="PROSITE" id="PS50215">
    <property type="entry name" value="ADAM_MEPRO"/>
    <property type="match status" value="1"/>
</dbReference>
<dbReference type="InterPro" id="IPR026444">
    <property type="entry name" value="Secre_tail"/>
</dbReference>
<evidence type="ECO:0000259" key="3">
    <source>
        <dbReference type="PROSITE" id="PS50853"/>
    </source>
</evidence>
<accession>A0A286G2K4</accession>
<dbReference type="InterPro" id="IPR015943">
    <property type="entry name" value="WD40/YVTN_repeat-like_dom_sf"/>
</dbReference>
<dbReference type="SUPFAM" id="SSF63829">
    <property type="entry name" value="Calcium-dependent phosphotriesterase"/>
    <property type="match status" value="1"/>
</dbReference>
<proteinExistence type="predicted"/>
<dbReference type="AlphaFoldDB" id="A0A286G2K4"/>
<sequence>MQQPFTAITALCLLLLSGCLLAQAPDPRFGCKTDDTQLSPAIIQMMQTLGRSSKQGQRQATQRLECRIAIDVDNDLYRAFGGDAAEIKRYVYQTIAESSAVFERDLNIKLVVTYIKIWDSPDPYTRKNDIGIHLADMAQWWRQNQKSIPRDFLIGYSAKTDPVASGIAYLASNGFSEAAVIGYNLPGATDRIPTITHEIGHMMGSPHTHSCSWPGGPIDFCGKAEGSCYTGPQMARIGTVMSYCHTVTGGKQETSFHPLCIELMRRNAEIALAGKAVSQLPDVPTGVTVSSATRPDPYLEWTPAKFAEQYRIQLASSADFSTGMALDAIVIYPMLQAENLIPGVSYFWRVKARNSIGESSWSVSGQIIITNSSTLRPPALQQPETGAQNVANNLVSWYPVEGATSYHVQAHYSPDMASPYLSKTVSASVTSFNLSSDNNFGNCQNSCWIYWRVKVTKDGKESDWSPLRTYRRKPEIAGLWPTPTGSSAVLHQLSVPISWYDYSNEAATSRIQLARSADFSTLVFDKSLIYNQLGDATLRNGLVITADSLQPNTTYYYRVKVNAAGAESDWQSNSFRTGGDGRRWNFANPANTNLPATSLNQLAFDTTGAAWMTTGGGLYRSTEGTNWVSVNATNPVLPTGATALTFNRQNRGYVLANYGIYAQNGTGWIQIPNPPGVTYPFGTLAAGDNNLLFLITYNTVYRYDGTRWTTYEAPDLVASGSIYGGVVDASNHLWIGYYGKAGIGHFDGSRWEAFSNLPIENMASILIDQMGKTIYAGGYNGIVKLATATKSIESISSKTITGADFQNFLQLGISADNNLVVSTSTSLYRNDGKVWSSQPVIAPSDYNTVLRVGPDNRIWLLNKNHGLSVYEPRTLTSSLAKALYCPGDTIPVAFTANFTPKPGTTYRTELSDPTGLRFSVINSTVASSKATLRLSPSQLPGSQYKVRLAATQGGITVYGDESSVFTVNAAPKATVSPGSAAFCAGTPFALQATTDPGASLQWLMDGTPVNGSTSLNYAVTQSGTYAVAASLNGCQKTSAPVSLTVKEGVTATVTPQSSTLVYAPSTVSLLANSGTGYTYQWYRDGTAISGATSLSYAADKSGSFAVLVTGPNGCSATAAAVTVRIDILLAVDPALGLGDWQLTPNPVERSCTVSFSASGSGPVTLLLLDANGRTVLRQTVPRGQTKTDLDVGLLPTGTYILRAATGESESQKRLVKQ</sequence>
<reference evidence="5" key="1">
    <citation type="submission" date="2017-09" db="EMBL/GenBank/DDBJ databases">
        <authorList>
            <person name="Varghese N."/>
            <person name="Submissions S."/>
        </authorList>
    </citation>
    <scope>NUCLEOTIDE SEQUENCE [LARGE SCALE GENOMIC DNA]</scope>
    <source>
        <strain evidence="5">DSM 29961</strain>
    </source>
</reference>
<protein>
    <submittedName>
        <fullName evidence="4">Por secretion system C-terminal sorting domain-containing protein</fullName>
    </submittedName>
</protein>
<dbReference type="Gene3D" id="2.130.10.10">
    <property type="entry name" value="YVTN repeat-like/Quinoprotein amine dehydrogenase"/>
    <property type="match status" value="1"/>
</dbReference>
<dbReference type="EMBL" id="OCNH01000002">
    <property type="protein sequence ID" value="SOD89751.1"/>
    <property type="molecule type" value="Genomic_DNA"/>
</dbReference>
<dbReference type="InterPro" id="IPR013783">
    <property type="entry name" value="Ig-like_fold"/>
</dbReference>
<name>A0A286G2K4_9BACT</name>
<dbReference type="PROSITE" id="PS50853">
    <property type="entry name" value="FN3"/>
    <property type="match status" value="1"/>
</dbReference>
<keyword evidence="1" id="KW-0732">Signal</keyword>
<organism evidence="4 5">
    <name type="scientific">Spirosoma fluviale</name>
    <dbReference type="NCBI Taxonomy" id="1597977"/>
    <lineage>
        <taxon>Bacteria</taxon>
        <taxon>Pseudomonadati</taxon>
        <taxon>Bacteroidota</taxon>
        <taxon>Cytophagia</taxon>
        <taxon>Cytophagales</taxon>
        <taxon>Cytophagaceae</taxon>
        <taxon>Spirosoma</taxon>
    </lineage>
</organism>
<dbReference type="InterPro" id="IPR036116">
    <property type="entry name" value="FN3_sf"/>
</dbReference>
<dbReference type="InterPro" id="IPR001590">
    <property type="entry name" value="Peptidase_M12B"/>
</dbReference>
<gene>
    <name evidence="4" type="ORF">SAMN06269250_3179</name>
</gene>
<keyword evidence="5" id="KW-1185">Reference proteome</keyword>
<dbReference type="Pfam" id="PF13688">
    <property type="entry name" value="Reprolysin_5"/>
    <property type="match status" value="1"/>
</dbReference>
<feature type="domain" description="Fibronectin type-III" evidence="3">
    <location>
        <begin position="283"/>
        <end position="373"/>
    </location>
</feature>
<feature type="signal peptide" evidence="1">
    <location>
        <begin position="1"/>
        <end position="22"/>
    </location>
</feature>
<dbReference type="SUPFAM" id="SSF49265">
    <property type="entry name" value="Fibronectin type III"/>
    <property type="match status" value="1"/>
</dbReference>
<dbReference type="Proteomes" id="UP000219452">
    <property type="component" value="Unassembled WGS sequence"/>
</dbReference>
<dbReference type="GO" id="GO:0004222">
    <property type="term" value="F:metalloendopeptidase activity"/>
    <property type="evidence" value="ECO:0007669"/>
    <property type="project" value="InterPro"/>
</dbReference>
<dbReference type="Gene3D" id="3.40.390.10">
    <property type="entry name" value="Collagenase (Catalytic Domain)"/>
    <property type="match status" value="1"/>
</dbReference>
<dbReference type="NCBIfam" id="TIGR04183">
    <property type="entry name" value="Por_Secre_tail"/>
    <property type="match status" value="1"/>
</dbReference>
<dbReference type="PANTHER" id="PTHR11905:SF249">
    <property type="entry name" value="SOL NARAE, ISOFORM C"/>
    <property type="match status" value="1"/>
</dbReference>
<evidence type="ECO:0000313" key="5">
    <source>
        <dbReference type="Proteomes" id="UP000219452"/>
    </source>
</evidence>
<dbReference type="CDD" id="cd00063">
    <property type="entry name" value="FN3"/>
    <property type="match status" value="1"/>
</dbReference>